<keyword evidence="3" id="KW-1185">Reference proteome</keyword>
<evidence type="ECO:0000313" key="2">
    <source>
        <dbReference type="EMBL" id="MCU7377346.1"/>
    </source>
</evidence>
<reference evidence="2" key="1">
    <citation type="submission" date="2022-09" db="EMBL/GenBank/DDBJ databases">
        <title>Culturomic study of gut microbiota in children with autism spectrum disorder.</title>
        <authorList>
            <person name="Efimov B.A."/>
            <person name="Chaplin A.V."/>
            <person name="Sokolova S.R."/>
            <person name="Pikina A.P."/>
            <person name="Korzhanova M."/>
            <person name="Belova V."/>
            <person name="Korostin D."/>
        </authorList>
    </citation>
    <scope>NUCLEOTIDE SEQUENCE</scope>
    <source>
        <strain evidence="2">ASD5510</strain>
    </source>
</reference>
<sequence length="66" mass="7174">MKEITKDMMICEILDLNPQLEDVFISHGLNCVGCPGSSGETLQDAAEGHSVDLSKLLEDLNKANEL</sequence>
<organism evidence="2 3">
    <name type="scientific">Hominibacterium faecale</name>
    <dbReference type="NCBI Taxonomy" id="2839743"/>
    <lineage>
        <taxon>Bacteria</taxon>
        <taxon>Bacillati</taxon>
        <taxon>Bacillota</taxon>
        <taxon>Clostridia</taxon>
        <taxon>Peptostreptococcales</taxon>
        <taxon>Anaerovoracaceae</taxon>
        <taxon>Hominibacterium</taxon>
    </lineage>
</organism>
<dbReference type="Pfam" id="PF08984">
    <property type="entry name" value="DUF1858"/>
    <property type="match status" value="1"/>
</dbReference>
<comment type="caution">
    <text evidence="2">The sequence shown here is derived from an EMBL/GenBank/DDBJ whole genome shotgun (WGS) entry which is preliminary data.</text>
</comment>
<dbReference type="InterPro" id="IPR015077">
    <property type="entry name" value="DUF1858"/>
</dbReference>
<dbReference type="InterPro" id="IPR023883">
    <property type="entry name" value="CHP03980_redox-disulphide"/>
</dbReference>
<dbReference type="Proteomes" id="UP001065549">
    <property type="component" value="Unassembled WGS sequence"/>
</dbReference>
<feature type="domain" description="DUF1858" evidence="1">
    <location>
        <begin position="4"/>
        <end position="56"/>
    </location>
</feature>
<dbReference type="PANTHER" id="PTHR39341">
    <property type="entry name" value="BSL7085 PROTEIN"/>
    <property type="match status" value="1"/>
</dbReference>
<dbReference type="NCBIfam" id="TIGR03980">
    <property type="entry name" value="prismane_assoc"/>
    <property type="match status" value="1"/>
</dbReference>
<dbReference type="PANTHER" id="PTHR39341:SF1">
    <property type="entry name" value="DUF1858 DOMAIN-CONTAINING PROTEIN"/>
    <property type="match status" value="1"/>
</dbReference>
<dbReference type="InterPro" id="IPR038062">
    <property type="entry name" value="ScdA-like_N_sf"/>
</dbReference>
<dbReference type="Gene3D" id="1.10.3910.10">
    <property type="entry name" value="SP0561-like"/>
    <property type="match status" value="1"/>
</dbReference>
<protein>
    <submittedName>
        <fullName evidence="2">DUF1858 domain-containing protein</fullName>
    </submittedName>
</protein>
<dbReference type="EMBL" id="JAOSHN010000001">
    <property type="protein sequence ID" value="MCU7377346.1"/>
    <property type="molecule type" value="Genomic_DNA"/>
</dbReference>
<dbReference type="AlphaFoldDB" id="A0A9J6QN23"/>
<dbReference type="SUPFAM" id="SSF140683">
    <property type="entry name" value="SP0561-like"/>
    <property type="match status" value="1"/>
</dbReference>
<gene>
    <name evidence="2" type="ORF">OBO34_03140</name>
</gene>
<dbReference type="RefSeq" id="WP_148397134.1">
    <property type="nucleotide sequence ID" value="NZ_JAJAGH010000010.1"/>
</dbReference>
<accession>A0A9J6QN23</accession>
<name>A0A9J6QN23_9FIRM</name>
<proteinExistence type="predicted"/>
<evidence type="ECO:0000313" key="3">
    <source>
        <dbReference type="Proteomes" id="UP001065549"/>
    </source>
</evidence>
<evidence type="ECO:0000259" key="1">
    <source>
        <dbReference type="Pfam" id="PF08984"/>
    </source>
</evidence>